<reference evidence="2" key="1">
    <citation type="journal article" date="2014" name="Front. Microbiol.">
        <title>High frequency of phylogenetically diverse reductive dehalogenase-homologous genes in deep subseafloor sedimentary metagenomes.</title>
        <authorList>
            <person name="Kawai M."/>
            <person name="Futagami T."/>
            <person name="Toyoda A."/>
            <person name="Takaki Y."/>
            <person name="Nishi S."/>
            <person name="Hori S."/>
            <person name="Arai W."/>
            <person name="Tsubouchi T."/>
            <person name="Morono Y."/>
            <person name="Uchiyama I."/>
            <person name="Ito T."/>
            <person name="Fujiyama A."/>
            <person name="Inagaki F."/>
            <person name="Takami H."/>
        </authorList>
    </citation>
    <scope>NUCLEOTIDE SEQUENCE</scope>
    <source>
        <strain evidence="2">Expedition CK06-06</strain>
    </source>
</reference>
<gene>
    <name evidence="2" type="ORF">S06H3_00934</name>
</gene>
<organism evidence="2">
    <name type="scientific">marine sediment metagenome</name>
    <dbReference type="NCBI Taxonomy" id="412755"/>
    <lineage>
        <taxon>unclassified sequences</taxon>
        <taxon>metagenomes</taxon>
        <taxon>ecological metagenomes</taxon>
    </lineage>
</organism>
<dbReference type="EMBL" id="BARV01000207">
    <property type="protein sequence ID" value="GAH95065.1"/>
    <property type="molecule type" value="Genomic_DNA"/>
</dbReference>
<name>X1KN61_9ZZZZ</name>
<dbReference type="AlphaFoldDB" id="X1KN61"/>
<proteinExistence type="predicted"/>
<protein>
    <submittedName>
        <fullName evidence="2">Uncharacterized protein</fullName>
    </submittedName>
</protein>
<feature type="compositionally biased region" description="Pro residues" evidence="1">
    <location>
        <begin position="105"/>
        <end position="122"/>
    </location>
</feature>
<evidence type="ECO:0000313" key="2">
    <source>
        <dbReference type="EMBL" id="GAH95065.1"/>
    </source>
</evidence>
<sequence length="179" mass="20262">MPRKRMIDPGIWANLQLKGLPVLERLLYIGLISNADDDGRLRGDPIFVKATVFPYDSITPSVIGNGLKRLADRGLILLYQVANEEYIQHPKWNRHQYIRDRRPSTLPPPEGYTPLSTPPPTLKQPNGTQENPKQGKKIICPDCKGSGVVGGPGHERTCWTCKGKRLLWREDYELLKKTP</sequence>
<feature type="region of interest" description="Disordered" evidence="1">
    <location>
        <begin position="101"/>
        <end position="135"/>
    </location>
</feature>
<feature type="compositionally biased region" description="Polar residues" evidence="1">
    <location>
        <begin position="123"/>
        <end position="132"/>
    </location>
</feature>
<evidence type="ECO:0000256" key="1">
    <source>
        <dbReference type="SAM" id="MobiDB-lite"/>
    </source>
</evidence>
<accession>X1KN61</accession>
<comment type="caution">
    <text evidence="2">The sequence shown here is derived from an EMBL/GenBank/DDBJ whole genome shotgun (WGS) entry which is preliminary data.</text>
</comment>